<dbReference type="InterPro" id="IPR020843">
    <property type="entry name" value="ER"/>
</dbReference>
<dbReference type="InterPro" id="IPR036291">
    <property type="entry name" value="NAD(P)-bd_dom_sf"/>
</dbReference>
<evidence type="ECO:0000313" key="3">
    <source>
        <dbReference type="Proteomes" id="UP000323337"/>
    </source>
</evidence>
<dbReference type="InterPro" id="IPR013154">
    <property type="entry name" value="ADH-like_N"/>
</dbReference>
<dbReference type="Proteomes" id="UP000323337">
    <property type="component" value="Unassembled WGS sequence"/>
</dbReference>
<dbReference type="PANTHER" id="PTHR43677">
    <property type="entry name" value="SHORT-CHAIN DEHYDROGENASE/REDUCTASE"/>
    <property type="match status" value="1"/>
</dbReference>
<dbReference type="NCBIfam" id="TIGR02823">
    <property type="entry name" value="oxido_YhdH"/>
    <property type="match status" value="1"/>
</dbReference>
<dbReference type="SMART" id="SM00829">
    <property type="entry name" value="PKS_ER"/>
    <property type="match status" value="1"/>
</dbReference>
<dbReference type="PANTHER" id="PTHR43677:SF1">
    <property type="entry name" value="ACRYLYL-COA REDUCTASE ACUI-RELATED"/>
    <property type="match status" value="1"/>
</dbReference>
<dbReference type="EMBL" id="VSIV01000196">
    <property type="protein sequence ID" value="TYB33118.1"/>
    <property type="molecule type" value="Genomic_DNA"/>
</dbReference>
<dbReference type="CDD" id="cd05280">
    <property type="entry name" value="MDR_yhdh_yhfp"/>
    <property type="match status" value="1"/>
</dbReference>
<comment type="caution">
    <text evidence="2">The sequence shown here is derived from an EMBL/GenBank/DDBJ whole genome shotgun (WGS) entry which is preliminary data.</text>
</comment>
<evidence type="ECO:0000259" key="1">
    <source>
        <dbReference type="SMART" id="SM00829"/>
    </source>
</evidence>
<dbReference type="InterPro" id="IPR011032">
    <property type="entry name" value="GroES-like_sf"/>
</dbReference>
<dbReference type="InterPro" id="IPR013149">
    <property type="entry name" value="ADH-like_C"/>
</dbReference>
<dbReference type="InterPro" id="IPR014188">
    <property type="entry name" value="Acrylyl-CoA_reductase_AcuI"/>
</dbReference>
<dbReference type="RefSeq" id="WP_303701369.1">
    <property type="nucleotide sequence ID" value="NZ_VSIV01000196.1"/>
</dbReference>
<dbReference type="Pfam" id="PF00107">
    <property type="entry name" value="ADH_zinc_N"/>
    <property type="match status" value="1"/>
</dbReference>
<proteinExistence type="predicted"/>
<dbReference type="GO" id="GO:0043957">
    <property type="term" value="F:acryloyl-CoA reductase (NADPH) activity"/>
    <property type="evidence" value="ECO:0007669"/>
    <property type="project" value="TreeGrafter"/>
</dbReference>
<dbReference type="Gene3D" id="3.40.50.720">
    <property type="entry name" value="NAD(P)-binding Rossmann-like Domain"/>
    <property type="match status" value="1"/>
</dbReference>
<reference evidence="2 3" key="1">
    <citation type="submission" date="2019-08" db="EMBL/GenBank/DDBJ databases">
        <title>Genomic characterization of a novel candidate phylum (ARYD3) from a high temperature, high salinity tertiary oil reservoir in north central Oklahoma, USA.</title>
        <authorList>
            <person name="Youssef N.H."/>
            <person name="Yadav A."/>
            <person name="Elshahed M.S."/>
        </authorList>
    </citation>
    <scope>NUCLEOTIDE SEQUENCE [LARGE SCALE GENOMIC DNA]</scope>
    <source>
        <strain evidence="2">ARYD1</strain>
    </source>
</reference>
<dbReference type="Gene3D" id="3.90.180.10">
    <property type="entry name" value="Medium-chain alcohol dehydrogenases, catalytic domain"/>
    <property type="match status" value="1"/>
</dbReference>
<protein>
    <submittedName>
        <fullName evidence="2">YhdH/YhfP family quinone oxidoreductase</fullName>
    </submittedName>
</protein>
<evidence type="ECO:0000313" key="2">
    <source>
        <dbReference type="EMBL" id="TYB33118.1"/>
    </source>
</evidence>
<name>A0A5D0MP96_FLESI</name>
<dbReference type="Pfam" id="PF08240">
    <property type="entry name" value="ADH_N"/>
    <property type="match status" value="1"/>
</dbReference>
<feature type="domain" description="Enoyl reductase (ER)" evidence="1">
    <location>
        <begin position="12"/>
        <end position="327"/>
    </location>
</feature>
<organism evidence="2 3">
    <name type="scientific">Flexistipes sinusarabici</name>
    <dbReference type="NCBI Taxonomy" id="2352"/>
    <lineage>
        <taxon>Bacteria</taxon>
        <taxon>Pseudomonadati</taxon>
        <taxon>Deferribacterota</taxon>
        <taxon>Deferribacteres</taxon>
        <taxon>Deferribacterales</taxon>
        <taxon>Flexistipitaceae</taxon>
        <taxon>Flexistipes</taxon>
    </lineage>
</organism>
<dbReference type="AlphaFoldDB" id="A0A5D0MP96"/>
<sequence length="331" mass="35576">MSEKFKAMVISKQEDKFVREIKEKSVDELPEGDVLIKVHYSSLNFKDALSAIGNKGVTRNFPHTPGIDAAGVVQDSKDSTFKEGDEVLITGFDLGMETDGGFGQFIRVPAKWVVKLPEGLSLRESMIFGTAGFTAGLSVLALAENNTTPEDGEILVTGSTGGVGSMAIAILSQAGYDPVAVTGKKEKEDFLKELGAIGVISREEADDQSGKPMLKGVWGGAVDTVGGNILATAIKSTKYSGTVTTCGLTQSTEFTSSVFPFILRGVKLIGIDSVQLPMDRRLPVWDKLANEWKPDSLETLTNEIGLEEVSDKIDLILKGKLTGRTLINLWK</sequence>
<dbReference type="SUPFAM" id="SSF50129">
    <property type="entry name" value="GroES-like"/>
    <property type="match status" value="1"/>
</dbReference>
<dbReference type="InterPro" id="IPR051397">
    <property type="entry name" value="Zn-ADH-like_protein"/>
</dbReference>
<dbReference type="SUPFAM" id="SSF51735">
    <property type="entry name" value="NAD(P)-binding Rossmann-fold domains"/>
    <property type="match status" value="1"/>
</dbReference>
<accession>A0A5D0MP96</accession>
<gene>
    <name evidence="2" type="ORF">FXF49_07995</name>
</gene>